<gene>
    <name evidence="1" type="ORF">MFLAVUS_006682</name>
</gene>
<dbReference type="PANTHER" id="PTHR31013:SF2">
    <property type="entry name" value="THAUMATIN-LIKE PROTEIN"/>
    <property type="match status" value="1"/>
</dbReference>
<dbReference type="PRINTS" id="PR00347">
    <property type="entry name" value="THAUMATIN"/>
</dbReference>
<dbReference type="InterPro" id="IPR037176">
    <property type="entry name" value="Osmotin/thaumatin-like_sf"/>
</dbReference>
<comment type="caution">
    <text evidence="1">The sequence shown here is derived from an EMBL/GenBank/DDBJ whole genome shotgun (WGS) entry which is preliminary data.</text>
</comment>
<reference evidence="1 2" key="1">
    <citation type="submission" date="2024-04" db="EMBL/GenBank/DDBJ databases">
        <title>genome sequences of Mucor flavus KT1a and Helicostylum pulchrum KT1b strains isolated from the surface of a dry-aged beef.</title>
        <authorList>
            <person name="Toyotome T."/>
            <person name="Hosono M."/>
            <person name="Torimaru M."/>
            <person name="Fukuda K."/>
            <person name="Mikami N."/>
        </authorList>
    </citation>
    <scope>NUCLEOTIDE SEQUENCE [LARGE SCALE GENOMIC DNA]</scope>
    <source>
        <strain evidence="1 2">KT1a</strain>
    </source>
</reference>
<evidence type="ECO:0000313" key="2">
    <source>
        <dbReference type="Proteomes" id="UP001473302"/>
    </source>
</evidence>
<dbReference type="SUPFAM" id="SSF49870">
    <property type="entry name" value="Osmotin, thaumatin-like protein"/>
    <property type="match status" value="1"/>
</dbReference>
<dbReference type="Gene3D" id="2.60.110.10">
    <property type="entry name" value="Thaumatin"/>
    <property type="match status" value="1"/>
</dbReference>
<dbReference type="PANTHER" id="PTHR31013">
    <property type="entry name" value="THAUMATIN FAMILY PROTEIN-RELATED"/>
    <property type="match status" value="1"/>
</dbReference>
<dbReference type="PIRSF" id="PIRSF002703">
    <property type="entry name" value="Thaumatin"/>
    <property type="match status" value="1"/>
</dbReference>
<dbReference type="EMBL" id="BAABUK010000016">
    <property type="protein sequence ID" value="GAA5813208.1"/>
    <property type="molecule type" value="Genomic_DNA"/>
</dbReference>
<evidence type="ECO:0008006" key="3">
    <source>
        <dbReference type="Google" id="ProtNLM"/>
    </source>
</evidence>
<keyword evidence="2" id="KW-1185">Reference proteome</keyword>
<name>A0ABP9Z281_9FUNG</name>
<proteinExistence type="predicted"/>
<sequence>MFYMYEKRESSGLSQISGDDGIATITCTLIAIASATKSITVLNNCGAVITVGVLTNGAGGGSPEMSFDLTTGASNSFSKPDSWGGRVWGRYLCSGSAGSDSQRCGVPGATNPASLAEFFFHGVGGKDFYDISLVDGYNIPMSIAPGGGTPPSGYSCGSPKCHIASCPPEFAVKDSTGNVISCQSDCSKTGSPEHCCSGEYNSPDVCKASENSAAIKEVCPDAYSFAYDDQDSTYECAAESFTVNFC</sequence>
<protein>
    <recommendedName>
        <fullName evidence="3">Thaumatin-like protein</fullName>
    </recommendedName>
</protein>
<dbReference type="Proteomes" id="UP001473302">
    <property type="component" value="Unassembled WGS sequence"/>
</dbReference>
<dbReference type="Pfam" id="PF00314">
    <property type="entry name" value="Thaumatin"/>
    <property type="match status" value="1"/>
</dbReference>
<evidence type="ECO:0000313" key="1">
    <source>
        <dbReference type="EMBL" id="GAA5813208.1"/>
    </source>
</evidence>
<accession>A0ABP9Z281</accession>
<dbReference type="SMART" id="SM00205">
    <property type="entry name" value="THN"/>
    <property type="match status" value="1"/>
</dbReference>
<organism evidence="1 2">
    <name type="scientific">Mucor flavus</name>
    <dbReference type="NCBI Taxonomy" id="439312"/>
    <lineage>
        <taxon>Eukaryota</taxon>
        <taxon>Fungi</taxon>
        <taxon>Fungi incertae sedis</taxon>
        <taxon>Mucoromycota</taxon>
        <taxon>Mucoromycotina</taxon>
        <taxon>Mucoromycetes</taxon>
        <taxon>Mucorales</taxon>
        <taxon>Mucorineae</taxon>
        <taxon>Mucoraceae</taxon>
        <taxon>Mucor</taxon>
    </lineage>
</organism>
<dbReference type="InterPro" id="IPR001938">
    <property type="entry name" value="Thaumatin"/>
</dbReference>
<dbReference type="PROSITE" id="PS51367">
    <property type="entry name" value="THAUMATIN_2"/>
    <property type="match status" value="1"/>
</dbReference>